<evidence type="ECO:0000313" key="1">
    <source>
        <dbReference type="EMBL" id="CDG69288.1"/>
    </source>
</evidence>
<proteinExistence type="evidence at transcript level"/>
<dbReference type="AlphaFoldDB" id="T2MAG9"/>
<organism evidence="1">
    <name type="scientific">Hydra vulgaris</name>
    <name type="common">Hydra</name>
    <name type="synonym">Hydra attenuata</name>
    <dbReference type="NCBI Taxonomy" id="6087"/>
    <lineage>
        <taxon>Eukaryota</taxon>
        <taxon>Metazoa</taxon>
        <taxon>Cnidaria</taxon>
        <taxon>Hydrozoa</taxon>
        <taxon>Hydroidolina</taxon>
        <taxon>Anthoathecata</taxon>
        <taxon>Aplanulata</taxon>
        <taxon>Hydridae</taxon>
        <taxon>Hydra</taxon>
    </lineage>
</organism>
<gene>
    <name evidence="1" type="primary">C9orf171</name>
</gene>
<dbReference type="Pfam" id="PF14825">
    <property type="entry name" value="CFAP77"/>
    <property type="match status" value="1"/>
</dbReference>
<accession>T2MAG9</accession>
<name>T2MAG9_HYDVU</name>
<sequence>MAAKATQIIPGVLRETSNPLLLKADIGKPSKCGYKLPDSNFTYGKINQRNGIGTVDVLGSWQTHLKGSSNDTYYFSQKDFIKMNKSAIHLGLITAKDFSKYQLNNECFKKKVHHSTRNKISLPPDVVFGVPTKASLPINIFEHKEYGYTQEEQQLHLAKLCNDRKSEISKRHRGYSETRTSFLRRHKPSVDPPPLWQMPKFQKNALPALDTFRNEAAREKAFQKHQTDSIARTGLFGHGTYKGA</sequence>
<dbReference type="PANTHER" id="PTHR28617:SF1">
    <property type="entry name" value="CILIA- AND FLAGELLA-ASSOCIATED PROTEIN 77"/>
    <property type="match status" value="1"/>
</dbReference>
<dbReference type="OrthoDB" id="532484at2759"/>
<dbReference type="OMA" id="QPTCPQE"/>
<dbReference type="KEGG" id="hmg:101239671"/>
<dbReference type="EMBL" id="HAAD01003056">
    <property type="protein sequence ID" value="CDG69288.1"/>
    <property type="molecule type" value="mRNA"/>
</dbReference>
<dbReference type="InterPro" id="IPR029147">
    <property type="entry name" value="CFAP77"/>
</dbReference>
<protein>
    <submittedName>
        <fullName evidence="1">Uncharacterized protein C9orf171</fullName>
    </submittedName>
</protein>
<reference evidence="1" key="1">
    <citation type="journal article" date="2013" name="Genome Biol. Evol.">
        <title>Punctuated emergences of genetic and phenotypic innovations in eumetazoan, bilaterian, euteleostome, and hominidae ancestors.</title>
        <authorList>
            <person name="Wenger Y."/>
            <person name="Galliot B."/>
        </authorList>
    </citation>
    <scope>NUCLEOTIDE SEQUENCE</scope>
    <source>
        <tissue evidence="1">Whole animals</tissue>
    </source>
</reference>
<dbReference type="PANTHER" id="PTHR28617">
    <property type="entry name" value="CILIA- AND FLAGELLA-ASSOCIATED PROTEIN 77"/>
    <property type="match status" value="1"/>
</dbReference>